<dbReference type="RefSeq" id="WP_121804140.1">
    <property type="nucleotide sequence ID" value="NZ_RDBE01000001.1"/>
</dbReference>
<comment type="caution">
    <text evidence="2">The sequence shown here is derived from an EMBL/GenBank/DDBJ whole genome shotgun (WGS) entry which is preliminary data.</text>
</comment>
<proteinExistence type="predicted"/>
<evidence type="ECO:0008006" key="4">
    <source>
        <dbReference type="Google" id="ProtNLM"/>
    </source>
</evidence>
<dbReference type="AlphaFoldDB" id="A0A3L8P755"/>
<dbReference type="Gene3D" id="3.40.50.1110">
    <property type="entry name" value="SGNH hydrolase"/>
    <property type="match status" value="1"/>
</dbReference>
<dbReference type="SUPFAM" id="SSF52266">
    <property type="entry name" value="SGNH hydrolase"/>
    <property type="match status" value="1"/>
</dbReference>
<dbReference type="InterPro" id="IPR036514">
    <property type="entry name" value="SGNH_hydro_sf"/>
</dbReference>
<keyword evidence="1" id="KW-0732">Signal</keyword>
<evidence type="ECO:0000313" key="3">
    <source>
        <dbReference type="Proteomes" id="UP000281708"/>
    </source>
</evidence>
<accession>A0A3L8P755</accession>
<feature type="chain" id="PRO_5017982385" description="SGNH/GDSL hydrolase family protein" evidence="1">
    <location>
        <begin position="32"/>
        <end position="224"/>
    </location>
</feature>
<evidence type="ECO:0000313" key="2">
    <source>
        <dbReference type="EMBL" id="RLV50459.1"/>
    </source>
</evidence>
<gene>
    <name evidence="2" type="ORF">D9V37_00215</name>
</gene>
<feature type="signal peptide" evidence="1">
    <location>
        <begin position="1"/>
        <end position="31"/>
    </location>
</feature>
<keyword evidence="3" id="KW-1185">Reference proteome</keyword>
<dbReference type="Proteomes" id="UP000281708">
    <property type="component" value="Unassembled WGS sequence"/>
</dbReference>
<name>A0A3L8P755_9ACTN</name>
<dbReference type="OrthoDB" id="3404679at2"/>
<evidence type="ECO:0000256" key="1">
    <source>
        <dbReference type="SAM" id="SignalP"/>
    </source>
</evidence>
<organism evidence="2 3">
    <name type="scientific">Nocardioides mangrovicus</name>
    <dbReference type="NCBI Taxonomy" id="2478913"/>
    <lineage>
        <taxon>Bacteria</taxon>
        <taxon>Bacillati</taxon>
        <taxon>Actinomycetota</taxon>
        <taxon>Actinomycetes</taxon>
        <taxon>Propionibacteriales</taxon>
        <taxon>Nocardioidaceae</taxon>
        <taxon>Nocardioides</taxon>
    </lineage>
</organism>
<sequence length="224" mass="24268">MTRRRWLAVLLLAVPPLLCAVLVPAAPAALAAPRAVSAPLSLSGTADPDPGPDLLIGDSIAHRVAGRFVKRHPGFIVDAVPGRRVVSLPPRLSKDIAAYGVPKRLVIEMGTNTAASWTKADFEAVIDSLPSTTRIVMVTPYVRPNRLSSKLPRGAQAAARTRLYAQWEYEMAVEFPNVCIDPWRATVERRPGLLTAAGVHPDDRGKRVFLRLLDTTLARCSATQ</sequence>
<reference evidence="2 3" key="1">
    <citation type="submission" date="2018-10" db="EMBL/GenBank/DDBJ databases">
        <title>Marmoricola sp. 4Q3S-7 whole genome shotgun sequence.</title>
        <authorList>
            <person name="Li F."/>
        </authorList>
    </citation>
    <scope>NUCLEOTIDE SEQUENCE [LARGE SCALE GENOMIC DNA]</scope>
    <source>
        <strain evidence="2 3">4Q3S-7</strain>
    </source>
</reference>
<protein>
    <recommendedName>
        <fullName evidence="4">SGNH/GDSL hydrolase family protein</fullName>
    </recommendedName>
</protein>
<dbReference type="EMBL" id="RDBE01000001">
    <property type="protein sequence ID" value="RLV50459.1"/>
    <property type="molecule type" value="Genomic_DNA"/>
</dbReference>